<evidence type="ECO:0000313" key="8">
    <source>
        <dbReference type="Proteomes" id="UP000297229"/>
    </source>
</evidence>
<dbReference type="AlphaFoldDB" id="A0A4Z1KDY5"/>
<dbReference type="OrthoDB" id="3364175at2759"/>
<keyword evidence="2" id="KW-0805">Transcription regulation</keyword>
<feature type="region of interest" description="Disordered" evidence="5">
    <location>
        <begin position="134"/>
        <end position="177"/>
    </location>
</feature>
<feature type="compositionally biased region" description="Polar residues" evidence="5">
    <location>
        <begin position="829"/>
        <end position="841"/>
    </location>
</feature>
<name>A0A4Z1KDY5_9HELO</name>
<feature type="compositionally biased region" description="Polar residues" evidence="5">
    <location>
        <begin position="808"/>
        <end position="818"/>
    </location>
</feature>
<accession>A0A4Z1KDY5</accession>
<evidence type="ECO:0000256" key="2">
    <source>
        <dbReference type="ARBA" id="ARBA00023015"/>
    </source>
</evidence>
<dbReference type="PROSITE" id="PS00463">
    <property type="entry name" value="ZN2_CY6_FUNGAL_1"/>
    <property type="match status" value="1"/>
</dbReference>
<dbReference type="PANTHER" id="PTHR47424">
    <property type="entry name" value="REGULATORY PROTEIN GAL4"/>
    <property type="match status" value="1"/>
</dbReference>
<dbReference type="InterPro" id="IPR036864">
    <property type="entry name" value="Zn2-C6_fun-type_DNA-bd_sf"/>
</dbReference>
<protein>
    <recommendedName>
        <fullName evidence="6">Zn(2)-C6 fungal-type domain-containing protein</fullName>
    </recommendedName>
</protein>
<dbReference type="Pfam" id="PF04082">
    <property type="entry name" value="Fungal_trans"/>
    <property type="match status" value="1"/>
</dbReference>
<dbReference type="CDD" id="cd00067">
    <property type="entry name" value="GAL4"/>
    <property type="match status" value="1"/>
</dbReference>
<gene>
    <name evidence="7" type="ORF">BELL_0027g00380</name>
</gene>
<keyword evidence="3" id="KW-0804">Transcription</keyword>
<dbReference type="Proteomes" id="UP000297229">
    <property type="component" value="Unassembled WGS sequence"/>
</dbReference>
<feature type="domain" description="Zn(2)-C6 fungal-type" evidence="6">
    <location>
        <begin position="25"/>
        <end position="54"/>
    </location>
</feature>
<dbReference type="Pfam" id="PF00172">
    <property type="entry name" value="Zn_clus"/>
    <property type="match status" value="1"/>
</dbReference>
<comment type="caution">
    <text evidence="7">The sequence shown here is derived from an EMBL/GenBank/DDBJ whole genome shotgun (WGS) entry which is preliminary data.</text>
</comment>
<reference evidence="7 8" key="1">
    <citation type="submission" date="2017-12" db="EMBL/GenBank/DDBJ databases">
        <title>Comparative genomics of Botrytis spp.</title>
        <authorList>
            <person name="Valero-Jimenez C.A."/>
            <person name="Tapia P."/>
            <person name="Veloso J."/>
            <person name="Silva-Moreno E."/>
            <person name="Staats M."/>
            <person name="Valdes J.H."/>
            <person name="Van Kan J.A.L."/>
        </authorList>
    </citation>
    <scope>NUCLEOTIDE SEQUENCE [LARGE SCALE GENOMIC DNA]</scope>
    <source>
        <strain evidence="7 8">Be9601</strain>
    </source>
</reference>
<dbReference type="GO" id="GO:0003677">
    <property type="term" value="F:DNA binding"/>
    <property type="evidence" value="ECO:0007669"/>
    <property type="project" value="InterPro"/>
</dbReference>
<feature type="compositionally biased region" description="Polar residues" evidence="5">
    <location>
        <begin position="155"/>
        <end position="177"/>
    </location>
</feature>
<evidence type="ECO:0000313" key="7">
    <source>
        <dbReference type="EMBL" id="TGO79647.1"/>
    </source>
</evidence>
<evidence type="ECO:0000256" key="5">
    <source>
        <dbReference type="SAM" id="MobiDB-lite"/>
    </source>
</evidence>
<dbReference type="GO" id="GO:0006351">
    <property type="term" value="P:DNA-templated transcription"/>
    <property type="evidence" value="ECO:0007669"/>
    <property type="project" value="InterPro"/>
</dbReference>
<evidence type="ECO:0000256" key="1">
    <source>
        <dbReference type="ARBA" id="ARBA00022723"/>
    </source>
</evidence>
<keyword evidence="1" id="KW-0479">Metal-binding</keyword>
<dbReference type="InterPro" id="IPR051127">
    <property type="entry name" value="Fungal_SecMet_Regulators"/>
</dbReference>
<dbReference type="InterPro" id="IPR001138">
    <property type="entry name" value="Zn2Cys6_DnaBD"/>
</dbReference>
<sequence length="899" mass="101060">MDPSKKKKPGKVRIADHLRKRALVSCDRCKRRRVRCSRNGEDPCQNCVEASVECKSTLPRKTRIYGSVETLSMRYRVLDAIVKGIFPNRDTSDIDVLYEIAAEHKITLPDFTGDNLTTRDIRLEEVFAQVPKELSASPACSEGSQRTLKDEPTPTEKSVTLPSSPQETLVPTPSGGQSHFIGPSSSFGFALNLRALVGSYAQVLEPNNPSMKLMINFATSKWSKGLEPKAAEEKHTAPGPADLERDSQVSRSRHVLPLVPGKDPSEKEPLSSLLPAREIADALVQSFFEHVHPDFMLFRRRSFEQRYESTWSQLGNQVQDFEPGWLCSVLMVLVLGAQIIEPQDDLYLQMIHNYKAWVQSRVSQLQYTSTLVNIQALLLLHMYLHNISERNAAWTMLGAVLRMAMTLGMHREGGNKNLDPGEIEVRRRVWWTIYVLEQNSCTILGRPSSIRDREVTIKYPNEDLLDGSAHVPMGYIEELCRLTRIMSQTSKVMYPSSVILSPGDEELRISWADRLLLELQDWRDRLPPHLRLGLQGISRAHTRAIYLLHLQFHLVQSLVTRPYAVRKAMLQVARKKGKHVRANHLGSKEHKLSYKCGLSSKEALKLIHQLITLNQFNGVTWIDPYYVYHSVAVIALEFLAKDEPDNDEDISRRKAVFDIRNAMDNIRLCPVFAMLTQVSFQFAQIVGIIDNHVTTAQSQHYDASQMQSHVQAIPDIDIEFENPQQSNIDNVFDLILGNNFSIPWKVGPDSFTHNPQVSAPMMESYMNRSVPAMDEQAAATAMQGMQSQQPYVSWPTGGYGVMPTHAQYGNASASPSHINSNNNGNGNSQSHAQYSNSTAAPSQFPVIAPSHVNSNGNGNGPSHAQYVNQPNPSHLHSNGNGHPHAQYSNSHPDYEHRRN</sequence>
<dbReference type="SMART" id="SM00066">
    <property type="entry name" value="GAL4"/>
    <property type="match status" value="1"/>
</dbReference>
<dbReference type="PROSITE" id="PS50048">
    <property type="entry name" value="ZN2_CY6_FUNGAL_2"/>
    <property type="match status" value="1"/>
</dbReference>
<dbReference type="GO" id="GO:0008270">
    <property type="term" value="F:zinc ion binding"/>
    <property type="evidence" value="ECO:0007669"/>
    <property type="project" value="InterPro"/>
</dbReference>
<proteinExistence type="predicted"/>
<evidence type="ECO:0000259" key="6">
    <source>
        <dbReference type="PROSITE" id="PS50048"/>
    </source>
</evidence>
<feature type="compositionally biased region" description="Low complexity" evidence="5">
    <location>
        <begin position="819"/>
        <end position="828"/>
    </location>
</feature>
<evidence type="ECO:0000256" key="4">
    <source>
        <dbReference type="ARBA" id="ARBA00023242"/>
    </source>
</evidence>
<dbReference type="STRING" id="278938.A0A4Z1KDY5"/>
<keyword evidence="4" id="KW-0539">Nucleus</keyword>
<keyword evidence="8" id="KW-1185">Reference proteome</keyword>
<feature type="compositionally biased region" description="Basic and acidic residues" evidence="5">
    <location>
        <begin position="226"/>
        <end position="248"/>
    </location>
</feature>
<feature type="region of interest" description="Disordered" evidence="5">
    <location>
        <begin position="226"/>
        <end position="270"/>
    </location>
</feature>
<feature type="region of interest" description="Disordered" evidence="5">
    <location>
        <begin position="808"/>
        <end position="899"/>
    </location>
</feature>
<feature type="compositionally biased region" description="Polar residues" evidence="5">
    <location>
        <begin position="851"/>
        <end position="891"/>
    </location>
</feature>
<organism evidence="7 8">
    <name type="scientific">Botrytis elliptica</name>
    <dbReference type="NCBI Taxonomy" id="278938"/>
    <lineage>
        <taxon>Eukaryota</taxon>
        <taxon>Fungi</taxon>
        <taxon>Dikarya</taxon>
        <taxon>Ascomycota</taxon>
        <taxon>Pezizomycotina</taxon>
        <taxon>Leotiomycetes</taxon>
        <taxon>Helotiales</taxon>
        <taxon>Sclerotiniaceae</taxon>
        <taxon>Botrytis</taxon>
    </lineage>
</organism>
<dbReference type="SMART" id="SM00906">
    <property type="entry name" value="Fungal_trans"/>
    <property type="match status" value="1"/>
</dbReference>
<evidence type="ECO:0000256" key="3">
    <source>
        <dbReference type="ARBA" id="ARBA00023163"/>
    </source>
</evidence>
<dbReference type="GO" id="GO:0000981">
    <property type="term" value="F:DNA-binding transcription factor activity, RNA polymerase II-specific"/>
    <property type="evidence" value="ECO:0007669"/>
    <property type="project" value="InterPro"/>
</dbReference>
<dbReference type="CDD" id="cd12148">
    <property type="entry name" value="fungal_TF_MHR"/>
    <property type="match status" value="1"/>
</dbReference>
<dbReference type="InterPro" id="IPR007219">
    <property type="entry name" value="XnlR_reg_dom"/>
</dbReference>
<dbReference type="Gene3D" id="4.10.240.10">
    <property type="entry name" value="Zn(2)-C6 fungal-type DNA-binding domain"/>
    <property type="match status" value="1"/>
</dbReference>
<dbReference type="PANTHER" id="PTHR47424:SF6">
    <property type="entry name" value="PROLINE UTILIZATION TRANS-ACTIVATOR"/>
    <property type="match status" value="1"/>
</dbReference>
<dbReference type="EMBL" id="PQXM01000027">
    <property type="protein sequence ID" value="TGO79647.1"/>
    <property type="molecule type" value="Genomic_DNA"/>
</dbReference>
<dbReference type="SUPFAM" id="SSF57701">
    <property type="entry name" value="Zn2/Cys6 DNA-binding domain"/>
    <property type="match status" value="1"/>
</dbReference>